<feature type="transmembrane region" description="Helical" evidence="1">
    <location>
        <begin position="151"/>
        <end position="173"/>
    </location>
</feature>
<dbReference type="PANTHER" id="PTHR46663:SF2">
    <property type="entry name" value="GGDEF DOMAIN-CONTAINING PROTEIN"/>
    <property type="match status" value="1"/>
</dbReference>
<dbReference type="PANTHER" id="PTHR46663">
    <property type="entry name" value="DIGUANYLATE CYCLASE DGCT-RELATED"/>
    <property type="match status" value="1"/>
</dbReference>
<evidence type="ECO:0000256" key="1">
    <source>
        <dbReference type="SAM" id="Phobius"/>
    </source>
</evidence>
<dbReference type="InterPro" id="IPR052163">
    <property type="entry name" value="DGC-Regulatory_Protein"/>
</dbReference>
<dbReference type="Proteomes" id="UP000505377">
    <property type="component" value="Chromosome"/>
</dbReference>
<proteinExistence type="predicted"/>
<feature type="domain" description="GGDEF" evidence="2">
    <location>
        <begin position="372"/>
        <end position="507"/>
    </location>
</feature>
<feature type="transmembrane region" description="Helical" evidence="1">
    <location>
        <begin position="23"/>
        <end position="45"/>
    </location>
</feature>
<dbReference type="InterPro" id="IPR029787">
    <property type="entry name" value="Nucleotide_cyclase"/>
</dbReference>
<dbReference type="Pfam" id="PF00990">
    <property type="entry name" value="GGDEF"/>
    <property type="match status" value="1"/>
</dbReference>
<keyword evidence="1" id="KW-0812">Transmembrane</keyword>
<dbReference type="SUPFAM" id="SSF55073">
    <property type="entry name" value="Nucleotide cyclase"/>
    <property type="match status" value="1"/>
</dbReference>
<dbReference type="InterPro" id="IPR000160">
    <property type="entry name" value="GGDEF_dom"/>
</dbReference>
<gene>
    <name evidence="3" type="ORF">HOP40_27410</name>
</gene>
<dbReference type="CDD" id="cd01949">
    <property type="entry name" value="GGDEF"/>
    <property type="match status" value="1"/>
</dbReference>
<dbReference type="SMART" id="SM00267">
    <property type="entry name" value="GGDEF"/>
    <property type="match status" value="1"/>
</dbReference>
<keyword evidence="1" id="KW-0472">Membrane</keyword>
<evidence type="ECO:0000313" key="3">
    <source>
        <dbReference type="EMBL" id="QJY49046.1"/>
    </source>
</evidence>
<keyword evidence="4" id="KW-1185">Reference proteome</keyword>
<name>A0A6M6JP26_9PSEU</name>
<dbReference type="NCBIfam" id="TIGR00254">
    <property type="entry name" value="GGDEF"/>
    <property type="match status" value="1"/>
</dbReference>
<feature type="transmembrane region" description="Helical" evidence="1">
    <location>
        <begin position="57"/>
        <end position="75"/>
    </location>
</feature>
<dbReference type="InterPro" id="IPR043128">
    <property type="entry name" value="Rev_trsase/Diguanyl_cyclase"/>
</dbReference>
<feature type="transmembrane region" description="Helical" evidence="1">
    <location>
        <begin position="213"/>
        <end position="233"/>
    </location>
</feature>
<feature type="transmembrane region" description="Helical" evidence="1">
    <location>
        <begin position="310"/>
        <end position="329"/>
    </location>
</feature>
<organism evidence="3 4">
    <name type="scientific">Pseudonocardia broussonetiae</name>
    <dbReference type="NCBI Taxonomy" id="2736640"/>
    <lineage>
        <taxon>Bacteria</taxon>
        <taxon>Bacillati</taxon>
        <taxon>Actinomycetota</taxon>
        <taxon>Actinomycetes</taxon>
        <taxon>Pseudonocardiales</taxon>
        <taxon>Pseudonocardiaceae</taxon>
        <taxon>Pseudonocardia</taxon>
    </lineage>
</organism>
<reference evidence="3 4" key="1">
    <citation type="submission" date="2020-05" db="EMBL/GenBank/DDBJ databases">
        <authorList>
            <person name="Mo P."/>
        </authorList>
    </citation>
    <scope>NUCLEOTIDE SEQUENCE [LARGE SCALE GENOMIC DNA]</scope>
    <source>
        <strain evidence="3 4">Gen01</strain>
    </source>
</reference>
<dbReference type="Gene3D" id="3.30.70.270">
    <property type="match status" value="1"/>
</dbReference>
<sequence length="534" mass="56754">MASKHRRRLSSIRHVATPTPHRVGLRTLWVGLIGSLLLYAAHLPVAPGASSRFVPDVILYNVLYVCAAGLCWWAHAATSGERWAWRLIALGLVLSTAGNIWFSLFVSSGLLTAVPSVSDALYLAFYPLVNVAVVLLLRARVRPVAAVWLDGLVVGFGAGAVAGAFLLAPLLQLGRAVSAEVVTVLAYPVADLALLIVLLTAAGITGLRMDARLGWLGVGLALNLGADTAYLLLDITGDYREGGPLDLVWLLAVTITAVAARMRDKPVEHTPPLGAGPRHPVGWYAVALPMTANLAALGVLLAGFGHDLPVLAGVLAGACILTATARTVVTVQELRALPQARREARTDPLTGLANRRGLHEECVRLLDHPDATPVTLLLLDLDGFKDINDTRGHEAGDRLLVEVADRLTGVMRRDDLLARLGGDEFVALLPATPASVGTRIAHRIHEALSVPVEDARTEGLVVHGSIGISTSTPSTTTTAELLRAADRAMYRAKKTPAGVAVADLATATPVDWVHPHGRRREATMRGWPVPARHR</sequence>
<feature type="transmembrane region" description="Helical" evidence="1">
    <location>
        <begin position="120"/>
        <end position="139"/>
    </location>
</feature>
<feature type="transmembrane region" description="Helical" evidence="1">
    <location>
        <begin position="245"/>
        <end position="262"/>
    </location>
</feature>
<feature type="transmembrane region" description="Helical" evidence="1">
    <location>
        <begin position="283"/>
        <end position="304"/>
    </location>
</feature>
<dbReference type="RefSeq" id="WP_172163953.1">
    <property type="nucleotide sequence ID" value="NZ_CP053564.1"/>
</dbReference>
<accession>A0A6M6JP26</accession>
<evidence type="ECO:0000259" key="2">
    <source>
        <dbReference type="PROSITE" id="PS50887"/>
    </source>
</evidence>
<dbReference type="AlphaFoldDB" id="A0A6M6JP26"/>
<feature type="transmembrane region" description="Helical" evidence="1">
    <location>
        <begin position="185"/>
        <end position="206"/>
    </location>
</feature>
<evidence type="ECO:0000313" key="4">
    <source>
        <dbReference type="Proteomes" id="UP000505377"/>
    </source>
</evidence>
<feature type="transmembrane region" description="Helical" evidence="1">
    <location>
        <begin position="87"/>
        <end position="114"/>
    </location>
</feature>
<dbReference type="KEGG" id="pbro:HOP40_27410"/>
<protein>
    <submittedName>
        <fullName evidence="3">GGDEF domain-containing protein</fullName>
    </submittedName>
</protein>
<dbReference type="PROSITE" id="PS50887">
    <property type="entry name" value="GGDEF"/>
    <property type="match status" value="1"/>
</dbReference>
<keyword evidence="1" id="KW-1133">Transmembrane helix</keyword>
<dbReference type="EMBL" id="CP053564">
    <property type="protein sequence ID" value="QJY49046.1"/>
    <property type="molecule type" value="Genomic_DNA"/>
</dbReference>